<name>A0ABQ7I1Q8_9MICR</name>
<keyword evidence="2" id="KW-1185">Reference proteome</keyword>
<sequence>MIKNLIRIITTINTVHSSLHNLNNDASDDIRRNESKINNKDFYSYNLCKTNPIHYNKQETLDFLIKEEVSYIEEIFAVENRLLNDDQSNVLNGYISEKYAINEHNDLFKKNESNGHMAYEDFIVPENSVISATFNSNESTSSSITQSSKLSNLNENINITMPNDTINHGLIEQLPIGIQKQSISIELICSVVNKEIETLILFMNIKNIYKKVIQDIDSISNPLSFNKYNCYNSMLIWKNTLKDRNKFMKHLDVNTGISL</sequence>
<evidence type="ECO:0000313" key="2">
    <source>
        <dbReference type="Proteomes" id="UP001516464"/>
    </source>
</evidence>
<dbReference type="Proteomes" id="UP001516464">
    <property type="component" value="Unassembled WGS sequence"/>
</dbReference>
<gene>
    <name evidence="1" type="ORF">TCON_0410</name>
</gene>
<accession>A0ABQ7I1Q8</accession>
<organism evidence="1 2">
    <name type="scientific">Astathelohania contejeani</name>
    <dbReference type="NCBI Taxonomy" id="164912"/>
    <lineage>
        <taxon>Eukaryota</taxon>
        <taxon>Fungi</taxon>
        <taxon>Fungi incertae sedis</taxon>
        <taxon>Microsporidia</taxon>
        <taxon>Astathelohaniidae</taxon>
        <taxon>Astathelohania</taxon>
    </lineage>
</organism>
<dbReference type="EMBL" id="SBIQ01000015">
    <property type="protein sequence ID" value="KAF7684391.1"/>
    <property type="molecule type" value="Genomic_DNA"/>
</dbReference>
<proteinExistence type="predicted"/>
<evidence type="ECO:0000313" key="1">
    <source>
        <dbReference type="EMBL" id="KAF7684391.1"/>
    </source>
</evidence>
<reference evidence="1 2" key="1">
    <citation type="submission" date="2019-01" db="EMBL/GenBank/DDBJ databases">
        <title>Genomes sequencing and comparative genomics of infectious freshwater microsporidia, Cucumispora dikerogammari and Thelohania contejeani.</title>
        <authorList>
            <person name="Cormier A."/>
            <person name="Giraud I."/>
            <person name="Wattier R."/>
            <person name="Teixeira M."/>
            <person name="Grandjean F."/>
            <person name="Rigaud T."/>
            <person name="Cordaux R."/>
        </authorList>
    </citation>
    <scope>NUCLEOTIDE SEQUENCE [LARGE SCALE GENOMIC DNA]</scope>
    <source>
        <strain evidence="1">T1</strain>
        <tissue evidence="1">Spores</tissue>
    </source>
</reference>
<comment type="caution">
    <text evidence="1">The sequence shown here is derived from an EMBL/GenBank/DDBJ whole genome shotgun (WGS) entry which is preliminary data.</text>
</comment>
<protein>
    <submittedName>
        <fullName evidence="1">Uncharacterized protein</fullName>
    </submittedName>
</protein>